<dbReference type="SUPFAM" id="SSF51430">
    <property type="entry name" value="NAD(P)-linked oxidoreductase"/>
    <property type="match status" value="1"/>
</dbReference>
<organism evidence="3 4">
    <name type="scientific">Candidatus Protoclostridium stercorigallinarum</name>
    <dbReference type="NCBI Taxonomy" id="2838741"/>
    <lineage>
        <taxon>Bacteria</taxon>
        <taxon>Bacillati</taxon>
        <taxon>Bacillota</taxon>
        <taxon>Clostridia</taxon>
        <taxon>Candidatus Protoclostridium</taxon>
    </lineage>
</organism>
<dbReference type="InterPro" id="IPR036812">
    <property type="entry name" value="NAD(P)_OxRdtase_dom_sf"/>
</dbReference>
<evidence type="ECO:0000313" key="4">
    <source>
        <dbReference type="Proteomes" id="UP000823990"/>
    </source>
</evidence>
<name>A0A9D1PZW2_9FIRM</name>
<comment type="caution">
    <text evidence="3">The sequence shown here is derived from an EMBL/GenBank/DDBJ whole genome shotgun (WGS) entry which is preliminary data.</text>
</comment>
<dbReference type="Gene3D" id="3.20.20.100">
    <property type="entry name" value="NADP-dependent oxidoreductase domain"/>
    <property type="match status" value="1"/>
</dbReference>
<dbReference type="InterPro" id="IPR020471">
    <property type="entry name" value="AKR"/>
</dbReference>
<reference evidence="3" key="1">
    <citation type="journal article" date="2021" name="PeerJ">
        <title>Extensive microbial diversity within the chicken gut microbiome revealed by metagenomics and culture.</title>
        <authorList>
            <person name="Gilroy R."/>
            <person name="Ravi A."/>
            <person name="Getino M."/>
            <person name="Pursley I."/>
            <person name="Horton D.L."/>
            <person name="Alikhan N.F."/>
            <person name="Baker D."/>
            <person name="Gharbi K."/>
            <person name="Hall N."/>
            <person name="Watson M."/>
            <person name="Adriaenssens E.M."/>
            <person name="Foster-Nyarko E."/>
            <person name="Jarju S."/>
            <person name="Secka A."/>
            <person name="Antonio M."/>
            <person name="Oren A."/>
            <person name="Chaudhuri R.R."/>
            <person name="La Ragione R."/>
            <person name="Hildebrand F."/>
            <person name="Pallen M.J."/>
        </authorList>
    </citation>
    <scope>NUCLEOTIDE SEQUENCE</scope>
    <source>
        <strain evidence="3">12435</strain>
    </source>
</reference>
<dbReference type="InterPro" id="IPR023210">
    <property type="entry name" value="NADP_OxRdtase_dom"/>
</dbReference>
<evidence type="ECO:0000313" key="3">
    <source>
        <dbReference type="EMBL" id="HIW02832.1"/>
    </source>
</evidence>
<keyword evidence="1" id="KW-0560">Oxidoreductase</keyword>
<dbReference type="PANTHER" id="PTHR43364:SF4">
    <property type="entry name" value="NAD(P)-LINKED OXIDOREDUCTASE SUPERFAMILY PROTEIN"/>
    <property type="match status" value="1"/>
</dbReference>
<evidence type="ECO:0000259" key="2">
    <source>
        <dbReference type="Pfam" id="PF00248"/>
    </source>
</evidence>
<feature type="domain" description="NADP-dependent oxidoreductase" evidence="2">
    <location>
        <begin position="17"/>
        <end position="315"/>
    </location>
</feature>
<gene>
    <name evidence="3" type="ORF">H9892_05790</name>
</gene>
<dbReference type="Proteomes" id="UP000823990">
    <property type="component" value="Unassembled WGS sequence"/>
</dbReference>
<dbReference type="AlphaFoldDB" id="A0A9D1PZW2"/>
<reference evidence="3" key="2">
    <citation type="submission" date="2021-04" db="EMBL/GenBank/DDBJ databases">
        <authorList>
            <person name="Gilroy R."/>
        </authorList>
    </citation>
    <scope>NUCLEOTIDE SEQUENCE</scope>
    <source>
        <strain evidence="3">12435</strain>
    </source>
</reference>
<proteinExistence type="predicted"/>
<dbReference type="GO" id="GO:0005829">
    <property type="term" value="C:cytosol"/>
    <property type="evidence" value="ECO:0007669"/>
    <property type="project" value="TreeGrafter"/>
</dbReference>
<dbReference type="EMBL" id="DXHS01000091">
    <property type="protein sequence ID" value="HIW02832.1"/>
    <property type="molecule type" value="Genomic_DNA"/>
</dbReference>
<protein>
    <submittedName>
        <fullName evidence="3">Aldo/keto reductase</fullName>
    </submittedName>
</protein>
<dbReference type="PRINTS" id="PR00069">
    <property type="entry name" value="ALDKETRDTASE"/>
</dbReference>
<dbReference type="InterPro" id="IPR050523">
    <property type="entry name" value="AKR_Detox_Biosynth"/>
</dbReference>
<dbReference type="CDD" id="cd19082">
    <property type="entry name" value="AKR_AKR10A1_2"/>
    <property type="match status" value="1"/>
</dbReference>
<dbReference type="Pfam" id="PF00248">
    <property type="entry name" value="Aldo_ket_red"/>
    <property type="match status" value="1"/>
</dbReference>
<dbReference type="PANTHER" id="PTHR43364">
    <property type="entry name" value="NADH-SPECIFIC METHYLGLYOXAL REDUCTASE-RELATED"/>
    <property type="match status" value="1"/>
</dbReference>
<dbReference type="GO" id="GO:0016491">
    <property type="term" value="F:oxidoreductase activity"/>
    <property type="evidence" value="ECO:0007669"/>
    <property type="project" value="UniProtKB-KW"/>
</dbReference>
<accession>A0A9D1PZW2</accession>
<evidence type="ECO:0000256" key="1">
    <source>
        <dbReference type="ARBA" id="ARBA00023002"/>
    </source>
</evidence>
<sequence length="326" mass="35915">MEYVNIDFVDKPVSRLIFGTSTPLMQKGGDATALLDRAFGLGVTAFDTARCYGKAEETLGAWVRSRGNREKIVIQSKGGINGFLWRSRIRERDIRYDLDKSLAALGTDHIDIYLLHRDDKRVPAGDIVQLLNSLASDGKIRAFGGSNWTHERIEAANEYAYAHGLRPFVVSSPNYGLAVMMKDPWGGGLVTVTGGKNEAEREWYARTQMPLAAWSCIGGGLFSGRFTSKDPSAAKRCMALLYRKAFLYPQNIERLARAERLAARKNVTPVMIAVAYLLASGMNVFPIVGTTNAAHLESCVKALDIHITKEEAAWLDLRGDDPGEEG</sequence>